<dbReference type="InterPro" id="IPR011990">
    <property type="entry name" value="TPR-like_helical_dom_sf"/>
</dbReference>
<evidence type="ECO:0000313" key="1">
    <source>
        <dbReference type="EMBL" id="OJE51174.1"/>
    </source>
</evidence>
<organism evidence="1 2">
    <name type="scientific">Bacillus proteolyticus</name>
    <dbReference type="NCBI Taxonomy" id="2026192"/>
    <lineage>
        <taxon>Bacteria</taxon>
        <taxon>Bacillati</taxon>
        <taxon>Bacillota</taxon>
        <taxon>Bacilli</taxon>
        <taxon>Bacillales</taxon>
        <taxon>Bacillaceae</taxon>
        <taxon>Bacillus</taxon>
        <taxon>Bacillus cereus group</taxon>
    </lineage>
</organism>
<dbReference type="Proteomes" id="UP000183185">
    <property type="component" value="Unassembled WGS sequence"/>
</dbReference>
<proteinExistence type="predicted"/>
<name>A0AA44KZ80_9BACI</name>
<evidence type="ECO:0008006" key="3">
    <source>
        <dbReference type="Google" id="ProtNLM"/>
    </source>
</evidence>
<comment type="caution">
    <text evidence="1">The sequence shown here is derived from an EMBL/GenBank/DDBJ whole genome shotgun (WGS) entry which is preliminary data.</text>
</comment>
<gene>
    <name evidence="1" type="ORF">BAQ49_22330</name>
</gene>
<dbReference type="AlphaFoldDB" id="A0AA44KZ80"/>
<reference evidence="1 2" key="1">
    <citation type="submission" date="2016-06" db="EMBL/GenBank/DDBJ databases">
        <title>First insights into the genetic diversity and population structure of in the Bacillus cereus group bacteria from diverse marine environments.</title>
        <authorList>
            <person name="Liu Y."/>
            <person name="Lai Q."/>
            <person name="Shao Z."/>
        </authorList>
    </citation>
    <scope>NUCLEOTIDE SEQUENCE [LARGE SCALE GENOMIC DNA]</scope>
    <source>
        <strain evidence="1 2">TD42</strain>
    </source>
</reference>
<sequence length="104" mass="12594">MKRERIERGINICKQLGIEEYLHHFRILQALNDNVVASKLEIIILEGIEYFEKQEISEYTKEYQEQLAHKYFEEKNYLKSCEYFELSRKKNIFKKGDLNEETPS</sequence>
<accession>A0AA44KZ80</accession>
<dbReference type="EMBL" id="MACH01000023">
    <property type="protein sequence ID" value="OJE51174.1"/>
    <property type="molecule type" value="Genomic_DNA"/>
</dbReference>
<evidence type="ECO:0000313" key="2">
    <source>
        <dbReference type="Proteomes" id="UP000183185"/>
    </source>
</evidence>
<protein>
    <recommendedName>
        <fullName evidence="3">Response regulator aspartate phosphatase</fullName>
    </recommendedName>
</protein>
<dbReference type="Gene3D" id="1.25.40.10">
    <property type="entry name" value="Tetratricopeptide repeat domain"/>
    <property type="match status" value="1"/>
</dbReference>